<keyword evidence="2" id="KW-1185">Reference proteome</keyword>
<evidence type="ECO:0000313" key="1">
    <source>
        <dbReference type="EMBL" id="KAF7114879.1"/>
    </source>
</evidence>
<protein>
    <submittedName>
        <fullName evidence="1">Uncharacterized protein</fullName>
    </submittedName>
</protein>
<sequence>MLKRLEKKLHKGALMEAAQACKNTEQLAENMATMQSQLNFLMQLQNGRNMPSNDASEYLFLAFSIIRKREWTLATIAFLLDPVDPLFCKALFPAGSLANSPRDKYDQMLAADCSTIDGDHLVDEDTV</sequence>
<dbReference type="Proteomes" id="UP000626092">
    <property type="component" value="Unassembled WGS sequence"/>
</dbReference>
<name>A0A834FVD5_RHOSS</name>
<accession>A0A834FVD5</accession>
<comment type="caution">
    <text evidence="1">The sequence shown here is derived from an EMBL/GenBank/DDBJ whole genome shotgun (WGS) entry which is preliminary data.</text>
</comment>
<dbReference type="OrthoDB" id="1921870at2759"/>
<dbReference type="EMBL" id="WJXA01000180">
    <property type="protein sequence ID" value="KAF7114879.1"/>
    <property type="molecule type" value="Genomic_DNA"/>
</dbReference>
<reference evidence="1" key="1">
    <citation type="submission" date="2019-11" db="EMBL/GenBank/DDBJ databases">
        <authorList>
            <person name="Liu Y."/>
            <person name="Hou J."/>
            <person name="Li T.-Q."/>
            <person name="Guan C.-H."/>
            <person name="Wu X."/>
            <person name="Wu H.-Z."/>
            <person name="Ling F."/>
            <person name="Zhang R."/>
            <person name="Shi X.-G."/>
            <person name="Ren J.-P."/>
            <person name="Chen E.-F."/>
            <person name="Sun J.-M."/>
        </authorList>
    </citation>
    <scope>NUCLEOTIDE SEQUENCE</scope>
    <source>
        <strain evidence="1">Adult_tree_wgs_1</strain>
        <tissue evidence="1">Leaves</tissue>
    </source>
</reference>
<evidence type="ECO:0000313" key="2">
    <source>
        <dbReference type="Proteomes" id="UP000626092"/>
    </source>
</evidence>
<organism evidence="1 2">
    <name type="scientific">Rhododendron simsii</name>
    <name type="common">Sims's rhododendron</name>
    <dbReference type="NCBI Taxonomy" id="118357"/>
    <lineage>
        <taxon>Eukaryota</taxon>
        <taxon>Viridiplantae</taxon>
        <taxon>Streptophyta</taxon>
        <taxon>Embryophyta</taxon>
        <taxon>Tracheophyta</taxon>
        <taxon>Spermatophyta</taxon>
        <taxon>Magnoliopsida</taxon>
        <taxon>eudicotyledons</taxon>
        <taxon>Gunneridae</taxon>
        <taxon>Pentapetalae</taxon>
        <taxon>asterids</taxon>
        <taxon>Ericales</taxon>
        <taxon>Ericaceae</taxon>
        <taxon>Ericoideae</taxon>
        <taxon>Rhodoreae</taxon>
        <taxon>Rhododendron</taxon>
    </lineage>
</organism>
<dbReference type="AlphaFoldDB" id="A0A834FVD5"/>
<proteinExistence type="predicted"/>
<gene>
    <name evidence="1" type="ORF">RHSIM_RhsimUnG0071600</name>
</gene>